<organism evidence="5 6">
    <name type="scientific">Nannocystis pusilla</name>
    <dbReference type="NCBI Taxonomy" id="889268"/>
    <lineage>
        <taxon>Bacteria</taxon>
        <taxon>Pseudomonadati</taxon>
        <taxon>Myxococcota</taxon>
        <taxon>Polyangia</taxon>
        <taxon>Nannocystales</taxon>
        <taxon>Nannocystaceae</taxon>
        <taxon>Nannocystis</taxon>
    </lineage>
</organism>
<sequence>MPTCGDGYKWLGHEECDDANAVAGDGCHECQAATRAFVTSTTYDGNLGGLEGAAAKCQARATAAGLGGTWDVWLSTDTSAPLTRFVPNAAGYARRDGSLIANDFADLIDGSLDNLLSQTETGVSVGNSDVWTGTDPFGVATTATCNNWTSNSSLVSGEYGRSSTSTSTWSDNGTPAACNGLRRLFCFEQ</sequence>
<evidence type="ECO:0000313" key="5">
    <source>
        <dbReference type="EMBL" id="MCY1004304.1"/>
    </source>
</evidence>
<feature type="domain" description="DUF1554" evidence="4">
    <location>
        <begin position="41"/>
        <end position="163"/>
    </location>
</feature>
<keyword evidence="2" id="KW-0677">Repeat</keyword>
<keyword evidence="1" id="KW-0732">Signal</keyword>
<dbReference type="RefSeq" id="WP_267765845.1">
    <property type="nucleotide sequence ID" value="NZ_JAPNKE010000002.1"/>
</dbReference>
<evidence type="ECO:0000259" key="4">
    <source>
        <dbReference type="Pfam" id="PF07588"/>
    </source>
</evidence>
<name>A0A9X3IVC2_9BACT</name>
<dbReference type="AlphaFoldDB" id="A0A9X3IVC2"/>
<dbReference type="Proteomes" id="UP001150924">
    <property type="component" value="Unassembled WGS sequence"/>
</dbReference>
<proteinExistence type="predicted"/>
<protein>
    <submittedName>
        <fullName evidence="5">DUF1554 domain-containing protein</fullName>
    </submittedName>
</protein>
<comment type="caution">
    <text evidence="5">The sequence shown here is derived from an EMBL/GenBank/DDBJ whole genome shotgun (WGS) entry which is preliminary data.</text>
</comment>
<dbReference type="SUPFAM" id="SSF56436">
    <property type="entry name" value="C-type lectin-like"/>
    <property type="match status" value="1"/>
</dbReference>
<gene>
    <name evidence="5" type="ORF">OV079_01725</name>
</gene>
<accession>A0A9X3IVC2</accession>
<evidence type="ECO:0000256" key="1">
    <source>
        <dbReference type="ARBA" id="ARBA00022729"/>
    </source>
</evidence>
<dbReference type="InterPro" id="IPR011448">
    <property type="entry name" value="DUF1554"/>
</dbReference>
<dbReference type="Gene3D" id="3.10.100.10">
    <property type="entry name" value="Mannose-Binding Protein A, subunit A"/>
    <property type="match status" value="1"/>
</dbReference>
<dbReference type="EMBL" id="JAPNKE010000002">
    <property type="protein sequence ID" value="MCY1004304.1"/>
    <property type="molecule type" value="Genomic_DNA"/>
</dbReference>
<evidence type="ECO:0000256" key="2">
    <source>
        <dbReference type="ARBA" id="ARBA00022737"/>
    </source>
</evidence>
<dbReference type="InterPro" id="IPR011936">
    <property type="entry name" value="Myxo_disulph_rpt"/>
</dbReference>
<dbReference type="Pfam" id="PF13948">
    <property type="entry name" value="DUF4215"/>
    <property type="match status" value="1"/>
</dbReference>
<dbReference type="InterPro" id="IPR016186">
    <property type="entry name" value="C-type_lectin-like/link_sf"/>
</dbReference>
<evidence type="ECO:0000313" key="6">
    <source>
        <dbReference type="Proteomes" id="UP001150924"/>
    </source>
</evidence>
<dbReference type="NCBIfam" id="TIGR02232">
    <property type="entry name" value="myxo_disulf_rpt"/>
    <property type="match status" value="1"/>
</dbReference>
<dbReference type="InterPro" id="IPR016187">
    <property type="entry name" value="CTDL_fold"/>
</dbReference>
<reference evidence="5" key="1">
    <citation type="submission" date="2022-11" db="EMBL/GenBank/DDBJ databases">
        <title>Minimal conservation of predation-associated metabolite biosynthetic gene clusters underscores biosynthetic potential of Myxococcota including descriptions for ten novel species: Archangium lansinium sp. nov., Myxococcus landrumus sp. nov., Nannocystis bai.</title>
        <authorList>
            <person name="Ahearne A."/>
            <person name="Stevens C."/>
            <person name="Phillips K."/>
        </authorList>
    </citation>
    <scope>NUCLEOTIDE SEQUENCE</scope>
    <source>
        <strain evidence="5">Na p29</strain>
    </source>
</reference>
<dbReference type="Pfam" id="PF07588">
    <property type="entry name" value="DUF1554"/>
    <property type="match status" value="1"/>
</dbReference>
<evidence type="ECO:0000256" key="3">
    <source>
        <dbReference type="ARBA" id="ARBA00023157"/>
    </source>
</evidence>
<keyword evidence="6" id="KW-1185">Reference proteome</keyword>
<keyword evidence="3" id="KW-1015">Disulfide bond</keyword>